<comment type="caution">
    <text evidence="1">The sequence shown here is derived from an EMBL/GenBank/DDBJ whole genome shotgun (WGS) entry which is preliminary data.</text>
</comment>
<protein>
    <submittedName>
        <fullName evidence="1">Uncharacterized protein</fullName>
    </submittedName>
</protein>
<organism evidence="1 2">
    <name type="scientific">Tegillarca granosa</name>
    <name type="common">Malaysian cockle</name>
    <name type="synonym">Anadara granosa</name>
    <dbReference type="NCBI Taxonomy" id="220873"/>
    <lineage>
        <taxon>Eukaryota</taxon>
        <taxon>Metazoa</taxon>
        <taxon>Spiralia</taxon>
        <taxon>Lophotrochozoa</taxon>
        <taxon>Mollusca</taxon>
        <taxon>Bivalvia</taxon>
        <taxon>Autobranchia</taxon>
        <taxon>Pteriomorphia</taxon>
        <taxon>Arcoida</taxon>
        <taxon>Arcoidea</taxon>
        <taxon>Arcidae</taxon>
        <taxon>Tegillarca</taxon>
    </lineage>
</organism>
<keyword evidence="2" id="KW-1185">Reference proteome</keyword>
<accession>A0ABQ9F1D2</accession>
<sequence length="112" mass="13332">MNSNTPVMYYPNATSLTNTMYLNNAMFFGMRSRQEDVNLRWGDIKNFKWRKFLEYPERSTKTRNGVTGENRAFTTKMFEDRGNPRCPVYMYQLYAEKRPDQMKLLDSPFTLG</sequence>
<proteinExistence type="predicted"/>
<gene>
    <name evidence="1" type="ORF">KUTeg_011236</name>
</gene>
<dbReference type="InterPro" id="IPR042838">
    <property type="entry name" value="KIAA1958"/>
</dbReference>
<dbReference type="Proteomes" id="UP001217089">
    <property type="component" value="Unassembled WGS sequence"/>
</dbReference>
<evidence type="ECO:0000313" key="1">
    <source>
        <dbReference type="EMBL" id="KAJ8311208.1"/>
    </source>
</evidence>
<name>A0ABQ9F1D2_TEGGR</name>
<dbReference type="PANTHER" id="PTHR46963:SF2">
    <property type="match status" value="1"/>
</dbReference>
<dbReference type="PANTHER" id="PTHR46963">
    <property type="entry name" value="SIMILAR TO RIKEN CDNA E130308A19"/>
    <property type="match status" value="1"/>
</dbReference>
<evidence type="ECO:0000313" key="2">
    <source>
        <dbReference type="Proteomes" id="UP001217089"/>
    </source>
</evidence>
<reference evidence="1 2" key="1">
    <citation type="submission" date="2022-12" db="EMBL/GenBank/DDBJ databases">
        <title>Chromosome-level genome of Tegillarca granosa.</title>
        <authorList>
            <person name="Kim J."/>
        </authorList>
    </citation>
    <scope>NUCLEOTIDE SEQUENCE [LARGE SCALE GENOMIC DNA]</scope>
    <source>
        <strain evidence="1">Teg-2019</strain>
        <tissue evidence="1">Adductor muscle</tissue>
    </source>
</reference>
<dbReference type="EMBL" id="JARBDR010000539">
    <property type="protein sequence ID" value="KAJ8311208.1"/>
    <property type="molecule type" value="Genomic_DNA"/>
</dbReference>